<dbReference type="SMART" id="SM00382">
    <property type="entry name" value="AAA"/>
    <property type="match status" value="1"/>
</dbReference>
<dbReference type="GO" id="GO:0005304">
    <property type="term" value="F:L-valine transmembrane transporter activity"/>
    <property type="evidence" value="ECO:0007669"/>
    <property type="project" value="TreeGrafter"/>
</dbReference>
<sequence length="271" mass="29671">MIKRQNCLIFVIFFDYKVGPMAHLCLEDVNVHFGGLQALSNVSFELKPGEILGLIGPNGAGKTTIFNVITGVYRTSGGTVAYDGASLSGLRPYQRLKRGIARTFQNIRLFTAMTALENVMVAQHSRTKAGVVSAVLRLPSQRREERRIQEKAMAALEFVGMADKADTVARNLPYGLQRRLEIARALGSEPKTILLDEPAAGLNPVESTQLMALINRIAESGINVLMVEHDMKVVMGLCHRLVVLDHGELICQGTPGDVRCDPKVIEAYLGQ</sequence>
<dbReference type="InterPro" id="IPR032823">
    <property type="entry name" value="BCA_ABC_TP_C"/>
</dbReference>
<dbReference type="Pfam" id="PF12399">
    <property type="entry name" value="BCA_ABC_TP_C"/>
    <property type="match status" value="1"/>
</dbReference>
<dbReference type="Pfam" id="PF00005">
    <property type="entry name" value="ABC_tran"/>
    <property type="match status" value="1"/>
</dbReference>
<organism evidence="5 6">
    <name type="scientific">Desulfocurvibacter africanus subsp. africanus str. Walvis Bay</name>
    <dbReference type="NCBI Taxonomy" id="690850"/>
    <lineage>
        <taxon>Bacteria</taxon>
        <taxon>Pseudomonadati</taxon>
        <taxon>Thermodesulfobacteriota</taxon>
        <taxon>Desulfovibrionia</taxon>
        <taxon>Desulfovibrionales</taxon>
        <taxon>Desulfovibrionaceae</taxon>
        <taxon>Desulfocurvibacter</taxon>
    </lineage>
</organism>
<reference evidence="5 6" key="1">
    <citation type="journal article" date="2011" name="J. Bacteriol.">
        <title>Genome sequence of the mercury-methylating and pleomorphic Desulfovibrio africanus Strain Walvis Bay.</title>
        <authorList>
            <person name="Brown S.D."/>
            <person name="Wall J.D."/>
            <person name="Kucken A.M."/>
            <person name="Gilmour C.C."/>
            <person name="Podar M."/>
            <person name="Brandt C.C."/>
            <person name="Teshima H."/>
            <person name="Detter J.C."/>
            <person name="Han C.S."/>
            <person name="Land M.L."/>
            <person name="Lucas S."/>
            <person name="Han J."/>
            <person name="Pennacchio L."/>
            <person name="Nolan M."/>
            <person name="Pitluck S."/>
            <person name="Woyke T."/>
            <person name="Goodwin L."/>
            <person name="Palumbo A.V."/>
            <person name="Elias D.A."/>
        </authorList>
    </citation>
    <scope>NUCLEOTIDE SEQUENCE [LARGE SCALE GENOMIC DNA]</scope>
    <source>
        <strain evidence="5 6">Walvis Bay</strain>
    </source>
</reference>
<dbReference type="InterPro" id="IPR003439">
    <property type="entry name" value="ABC_transporter-like_ATP-bd"/>
</dbReference>
<dbReference type="GO" id="GO:0015808">
    <property type="term" value="P:L-alanine transport"/>
    <property type="evidence" value="ECO:0007669"/>
    <property type="project" value="TreeGrafter"/>
</dbReference>
<evidence type="ECO:0000259" key="4">
    <source>
        <dbReference type="PROSITE" id="PS50893"/>
    </source>
</evidence>
<name>F3YU84_DESAF</name>
<keyword evidence="2" id="KW-0547">Nucleotide-binding</keyword>
<dbReference type="PANTHER" id="PTHR45772">
    <property type="entry name" value="CONSERVED COMPONENT OF ABC TRANSPORTER FOR NATURAL AMINO ACIDS-RELATED"/>
    <property type="match status" value="1"/>
</dbReference>
<evidence type="ECO:0000256" key="1">
    <source>
        <dbReference type="ARBA" id="ARBA00022448"/>
    </source>
</evidence>
<evidence type="ECO:0000256" key="3">
    <source>
        <dbReference type="ARBA" id="ARBA00022840"/>
    </source>
</evidence>
<evidence type="ECO:0000313" key="6">
    <source>
        <dbReference type="Proteomes" id="UP000007844"/>
    </source>
</evidence>
<dbReference type="GO" id="GO:1903806">
    <property type="term" value="P:L-isoleucine import across plasma membrane"/>
    <property type="evidence" value="ECO:0007669"/>
    <property type="project" value="TreeGrafter"/>
</dbReference>
<dbReference type="InterPro" id="IPR003593">
    <property type="entry name" value="AAA+_ATPase"/>
</dbReference>
<dbReference type="Gene3D" id="3.40.50.300">
    <property type="entry name" value="P-loop containing nucleotide triphosphate hydrolases"/>
    <property type="match status" value="1"/>
</dbReference>
<keyword evidence="1" id="KW-0813">Transport</keyword>
<dbReference type="STRING" id="690850.Desaf_0333"/>
<keyword evidence="3" id="KW-0067">ATP-binding</keyword>
<dbReference type="GO" id="GO:1903805">
    <property type="term" value="P:L-valine import across plasma membrane"/>
    <property type="evidence" value="ECO:0007669"/>
    <property type="project" value="TreeGrafter"/>
</dbReference>
<dbReference type="GO" id="GO:0016887">
    <property type="term" value="F:ATP hydrolysis activity"/>
    <property type="evidence" value="ECO:0007669"/>
    <property type="project" value="InterPro"/>
</dbReference>
<feature type="domain" description="ABC transporter" evidence="4">
    <location>
        <begin position="24"/>
        <end position="271"/>
    </location>
</feature>
<dbReference type="EMBL" id="CP003221">
    <property type="protein sequence ID" value="EGJ48690.1"/>
    <property type="molecule type" value="Genomic_DNA"/>
</dbReference>
<dbReference type="InterPro" id="IPR051120">
    <property type="entry name" value="ABC_AA/LPS_Transport"/>
</dbReference>
<dbReference type="SUPFAM" id="SSF52540">
    <property type="entry name" value="P-loop containing nucleoside triphosphate hydrolases"/>
    <property type="match status" value="1"/>
</dbReference>
<evidence type="ECO:0000256" key="2">
    <source>
        <dbReference type="ARBA" id="ARBA00022741"/>
    </source>
</evidence>
<dbReference type="eggNOG" id="COG0411">
    <property type="taxonomic scope" value="Bacteria"/>
</dbReference>
<dbReference type="GO" id="GO:0015188">
    <property type="term" value="F:L-isoleucine transmembrane transporter activity"/>
    <property type="evidence" value="ECO:0007669"/>
    <property type="project" value="TreeGrafter"/>
</dbReference>
<dbReference type="GO" id="GO:0015192">
    <property type="term" value="F:L-phenylalanine transmembrane transporter activity"/>
    <property type="evidence" value="ECO:0007669"/>
    <property type="project" value="TreeGrafter"/>
</dbReference>
<dbReference type="AlphaFoldDB" id="F3YU84"/>
<dbReference type="GO" id="GO:0005524">
    <property type="term" value="F:ATP binding"/>
    <property type="evidence" value="ECO:0007669"/>
    <property type="project" value="UniProtKB-KW"/>
</dbReference>
<keyword evidence="6" id="KW-1185">Reference proteome</keyword>
<dbReference type="GO" id="GO:0005886">
    <property type="term" value="C:plasma membrane"/>
    <property type="evidence" value="ECO:0007669"/>
    <property type="project" value="TreeGrafter"/>
</dbReference>
<dbReference type="InterPro" id="IPR027417">
    <property type="entry name" value="P-loop_NTPase"/>
</dbReference>
<dbReference type="PROSITE" id="PS50893">
    <property type="entry name" value="ABC_TRANSPORTER_2"/>
    <property type="match status" value="1"/>
</dbReference>
<dbReference type="FunFam" id="3.40.50.300:FF:000421">
    <property type="entry name" value="Branched-chain amino acid ABC transporter ATP-binding protein"/>
    <property type="match status" value="1"/>
</dbReference>
<dbReference type="Proteomes" id="UP000007844">
    <property type="component" value="Chromosome"/>
</dbReference>
<proteinExistence type="predicted"/>
<dbReference type="CDD" id="cd03219">
    <property type="entry name" value="ABC_Mj1267_LivG_branched"/>
    <property type="match status" value="1"/>
</dbReference>
<gene>
    <name evidence="5" type="ORF">Desaf_0333</name>
</gene>
<accession>F3YU84</accession>
<dbReference type="KEGG" id="daf:Desaf_0333"/>
<dbReference type="HOGENOM" id="CLU_000604_1_2_7"/>
<evidence type="ECO:0000313" key="5">
    <source>
        <dbReference type="EMBL" id="EGJ48690.1"/>
    </source>
</evidence>
<dbReference type="PANTHER" id="PTHR45772:SF7">
    <property type="entry name" value="AMINO ACID ABC TRANSPORTER ATP-BINDING PROTEIN"/>
    <property type="match status" value="1"/>
</dbReference>
<protein>
    <submittedName>
        <fullName evidence="5">Phosphonate-transporting ATPase</fullName>
    </submittedName>
</protein>
<dbReference type="GO" id="GO:0042941">
    <property type="term" value="P:D-alanine transmembrane transport"/>
    <property type="evidence" value="ECO:0007669"/>
    <property type="project" value="TreeGrafter"/>
</dbReference>